<accession>A0A0S7XPK3</accession>
<dbReference type="EMBL" id="LIZX01000220">
    <property type="protein sequence ID" value="KPJ63772.1"/>
    <property type="molecule type" value="Genomic_DNA"/>
</dbReference>
<dbReference type="SUPFAM" id="SSF52540">
    <property type="entry name" value="P-loop containing nucleoside triphosphate hydrolases"/>
    <property type="match status" value="1"/>
</dbReference>
<reference evidence="5 6" key="1">
    <citation type="journal article" date="2015" name="Microbiome">
        <title>Genomic resolution of linkages in carbon, nitrogen, and sulfur cycling among widespread estuary sediment bacteria.</title>
        <authorList>
            <person name="Baker B.J."/>
            <person name="Lazar C.S."/>
            <person name="Teske A.P."/>
            <person name="Dick G.J."/>
        </authorList>
    </citation>
    <scope>NUCLEOTIDE SEQUENCE [LARGE SCALE GENOMIC DNA]</scope>
    <source>
        <strain evidence="5">DG_54_3</strain>
    </source>
</reference>
<feature type="non-terminal residue" evidence="5">
    <location>
        <position position="163"/>
    </location>
</feature>
<dbReference type="GO" id="GO:0006298">
    <property type="term" value="P:mismatch repair"/>
    <property type="evidence" value="ECO:0007669"/>
    <property type="project" value="InterPro"/>
</dbReference>
<dbReference type="PANTHER" id="PTHR11361:SF34">
    <property type="entry name" value="DNA MISMATCH REPAIR PROTEIN MSH1, MITOCHONDRIAL"/>
    <property type="match status" value="1"/>
</dbReference>
<evidence type="ECO:0000313" key="5">
    <source>
        <dbReference type="EMBL" id="KPJ63772.1"/>
    </source>
</evidence>
<dbReference type="GO" id="GO:0140664">
    <property type="term" value="F:ATP-dependent DNA damage sensor activity"/>
    <property type="evidence" value="ECO:0007669"/>
    <property type="project" value="InterPro"/>
</dbReference>
<dbReference type="GO" id="GO:0005829">
    <property type="term" value="C:cytosol"/>
    <property type="evidence" value="ECO:0007669"/>
    <property type="project" value="TreeGrafter"/>
</dbReference>
<dbReference type="GO" id="GO:0030983">
    <property type="term" value="F:mismatched DNA binding"/>
    <property type="evidence" value="ECO:0007669"/>
    <property type="project" value="InterPro"/>
</dbReference>
<protein>
    <submittedName>
        <fullName evidence="5">DNA mismatch repair protein MutS</fullName>
    </submittedName>
</protein>
<gene>
    <name evidence="5" type="ORF">AMJ44_14015</name>
</gene>
<sequence length="163" mass="17987">MILLSRDSFVANGLINHNSTYMRQTALACLMAQIGSFVPAKEAELCLVDRIFTRIGAMDDIFAGQSTFMMEMTETANILHNATDKSLIILDEIGRGTSTFDGMSIAAAVAEYIHSKIKAKTLFATHYHEITQLADKHPGMKNLNVLVKEEGDHVTFLHRIADG</sequence>
<comment type="caution">
    <text evidence="5">The sequence shown here is derived from an EMBL/GenBank/DDBJ whole genome shotgun (WGS) entry which is preliminary data.</text>
</comment>
<dbReference type="AlphaFoldDB" id="A0A0S7XPK3"/>
<evidence type="ECO:0000256" key="3">
    <source>
        <dbReference type="ARBA" id="ARBA00023125"/>
    </source>
</evidence>
<dbReference type="Proteomes" id="UP000051861">
    <property type="component" value="Unassembled WGS sequence"/>
</dbReference>
<dbReference type="InterPro" id="IPR027417">
    <property type="entry name" value="P-loop_NTPase"/>
</dbReference>
<evidence type="ECO:0000256" key="2">
    <source>
        <dbReference type="ARBA" id="ARBA00022840"/>
    </source>
</evidence>
<evidence type="ECO:0000313" key="6">
    <source>
        <dbReference type="Proteomes" id="UP000051861"/>
    </source>
</evidence>
<dbReference type="GO" id="GO:0005524">
    <property type="term" value="F:ATP binding"/>
    <property type="evidence" value="ECO:0007669"/>
    <property type="project" value="UniProtKB-KW"/>
</dbReference>
<feature type="domain" description="DNA mismatch repair proteins mutS family" evidence="4">
    <location>
        <begin position="86"/>
        <end position="102"/>
    </location>
</feature>
<evidence type="ECO:0000259" key="4">
    <source>
        <dbReference type="PROSITE" id="PS00486"/>
    </source>
</evidence>
<name>A0A0S7XPK3_UNCSA</name>
<keyword evidence="2" id="KW-0067">ATP-binding</keyword>
<dbReference type="PANTHER" id="PTHR11361">
    <property type="entry name" value="DNA MISMATCH REPAIR PROTEIN MUTS FAMILY MEMBER"/>
    <property type="match status" value="1"/>
</dbReference>
<dbReference type="PROSITE" id="PS00486">
    <property type="entry name" value="DNA_MISMATCH_REPAIR_2"/>
    <property type="match status" value="1"/>
</dbReference>
<keyword evidence="3" id="KW-0238">DNA-binding</keyword>
<dbReference type="InterPro" id="IPR000432">
    <property type="entry name" value="DNA_mismatch_repair_MutS_C"/>
</dbReference>
<dbReference type="InterPro" id="IPR045076">
    <property type="entry name" value="MutS"/>
</dbReference>
<dbReference type="Gene3D" id="3.40.50.300">
    <property type="entry name" value="P-loop containing nucleotide triphosphate hydrolases"/>
    <property type="match status" value="1"/>
</dbReference>
<proteinExistence type="predicted"/>
<keyword evidence="1" id="KW-0547">Nucleotide-binding</keyword>
<dbReference type="Pfam" id="PF00488">
    <property type="entry name" value="MutS_V"/>
    <property type="match status" value="1"/>
</dbReference>
<dbReference type="SMART" id="SM00534">
    <property type="entry name" value="MUTSac"/>
    <property type="match status" value="1"/>
</dbReference>
<organism evidence="5 6">
    <name type="scientific">candidate division WOR-1 bacterium DG_54_3</name>
    <dbReference type="NCBI Taxonomy" id="1703775"/>
    <lineage>
        <taxon>Bacteria</taxon>
        <taxon>Bacillati</taxon>
        <taxon>Saganbacteria</taxon>
    </lineage>
</organism>
<evidence type="ECO:0000256" key="1">
    <source>
        <dbReference type="ARBA" id="ARBA00022741"/>
    </source>
</evidence>